<dbReference type="AlphaFoldDB" id="A0A0C9SSN0"/>
<evidence type="ECO:0000256" key="1">
    <source>
        <dbReference type="SAM" id="MobiDB-lite"/>
    </source>
</evidence>
<dbReference type="OrthoDB" id="10261470at2759"/>
<dbReference type="Pfam" id="PF06957">
    <property type="entry name" value="COPI_C"/>
    <property type="match status" value="1"/>
</dbReference>
<evidence type="ECO:0000313" key="4">
    <source>
        <dbReference type="Proteomes" id="UP000053647"/>
    </source>
</evidence>
<feature type="domain" description="Coatomer alpha subunit C-terminal" evidence="2">
    <location>
        <begin position="137"/>
        <end position="491"/>
    </location>
</feature>
<sequence length="495" mass="53675">MQKIADARGDPMSRFHNALYAGDVQGRIAVLRDVGLYPLAYLTAKTHGLEEEAADILEAAGLTEADVDDVPSFAKSSLNPPPIVTSTANLNWPSISMSESFWDRALANGNLDRDGEVPYVNGIESSAAAASSALDDWAKEEEAPELDADEAGWDLDADASEAEGQTEEEEFEDAVDEDEDTSAGAAPGVSENELWVRNSPFAADHVAGGSFDTAMQLLNRQFGVVNFAPLKPLFLSIYRSSHAYVSPIASLPPLQVHVRRNPSETSSGRVLPVAARSFASVRTELAEGFRFVSGNKLPEAQTVFRSVLQGLLLVVVSSDAEAKEWRDTVVSAREYLLGVSIELERRRVGQDEPDNVRRQLELAAYFTHCQLQPPHMQIALRSAIGVFAKANNHATAAKLARRLLELNPDPKIGAQARQRIAAGDRNPRNAVEISYDEFTEFDICAATYTPIYKGSPSVHCPYSDASFLPELKGKLDPLTELTEIGAVASGLPAPR</sequence>
<dbReference type="GO" id="GO:0005198">
    <property type="term" value="F:structural molecule activity"/>
    <property type="evidence" value="ECO:0007669"/>
    <property type="project" value="InterPro"/>
</dbReference>
<dbReference type="EMBL" id="KN821578">
    <property type="protein sequence ID" value="KIJ04715.1"/>
    <property type="molecule type" value="Genomic_DNA"/>
</dbReference>
<name>A0A0C9SSN0_PAXIN</name>
<dbReference type="GO" id="GO:0030126">
    <property type="term" value="C:COPI vesicle coat"/>
    <property type="evidence" value="ECO:0007669"/>
    <property type="project" value="InterPro"/>
</dbReference>
<protein>
    <recommendedName>
        <fullName evidence="2">Coatomer alpha subunit C-terminal domain-containing protein</fullName>
    </recommendedName>
</protein>
<dbReference type="Gene3D" id="1.25.40.470">
    <property type="match status" value="1"/>
</dbReference>
<reference evidence="3 4" key="1">
    <citation type="submission" date="2014-06" db="EMBL/GenBank/DDBJ databases">
        <authorList>
            <consortium name="DOE Joint Genome Institute"/>
            <person name="Kuo A."/>
            <person name="Kohler A."/>
            <person name="Nagy L.G."/>
            <person name="Floudas D."/>
            <person name="Copeland A."/>
            <person name="Barry K.W."/>
            <person name="Cichocki N."/>
            <person name="Veneault-Fourrey C."/>
            <person name="LaButti K."/>
            <person name="Lindquist E.A."/>
            <person name="Lipzen A."/>
            <person name="Lundell T."/>
            <person name="Morin E."/>
            <person name="Murat C."/>
            <person name="Sun H."/>
            <person name="Tunlid A."/>
            <person name="Henrissat B."/>
            <person name="Grigoriev I.V."/>
            <person name="Hibbett D.S."/>
            <person name="Martin F."/>
            <person name="Nordberg H.P."/>
            <person name="Cantor M.N."/>
            <person name="Hua S.X."/>
        </authorList>
    </citation>
    <scope>NUCLEOTIDE SEQUENCE [LARGE SCALE GENOMIC DNA]</scope>
    <source>
        <strain evidence="3 4">ATCC 200175</strain>
    </source>
</reference>
<dbReference type="GO" id="GO:0006886">
    <property type="term" value="P:intracellular protein transport"/>
    <property type="evidence" value="ECO:0007669"/>
    <property type="project" value="InterPro"/>
</dbReference>
<evidence type="ECO:0000313" key="3">
    <source>
        <dbReference type="EMBL" id="KIJ04715.1"/>
    </source>
</evidence>
<feature type="compositionally biased region" description="Acidic residues" evidence="1">
    <location>
        <begin position="142"/>
        <end position="181"/>
    </location>
</feature>
<accession>A0A0C9SSN0</accession>
<feature type="region of interest" description="Disordered" evidence="1">
    <location>
        <begin position="132"/>
        <end position="190"/>
    </location>
</feature>
<dbReference type="HOGENOM" id="CLU_551057_0_0_1"/>
<organism evidence="3 4">
    <name type="scientific">Paxillus involutus ATCC 200175</name>
    <dbReference type="NCBI Taxonomy" id="664439"/>
    <lineage>
        <taxon>Eukaryota</taxon>
        <taxon>Fungi</taxon>
        <taxon>Dikarya</taxon>
        <taxon>Basidiomycota</taxon>
        <taxon>Agaricomycotina</taxon>
        <taxon>Agaricomycetes</taxon>
        <taxon>Agaricomycetidae</taxon>
        <taxon>Boletales</taxon>
        <taxon>Paxilineae</taxon>
        <taxon>Paxillaceae</taxon>
        <taxon>Paxillus</taxon>
    </lineage>
</organism>
<evidence type="ECO:0000259" key="2">
    <source>
        <dbReference type="Pfam" id="PF06957"/>
    </source>
</evidence>
<dbReference type="InterPro" id="IPR010714">
    <property type="entry name" value="Coatomer_asu_C"/>
</dbReference>
<keyword evidence="4" id="KW-1185">Reference proteome</keyword>
<dbReference type="GO" id="GO:0016192">
    <property type="term" value="P:vesicle-mediated transport"/>
    <property type="evidence" value="ECO:0007669"/>
    <property type="project" value="InterPro"/>
</dbReference>
<dbReference type="Proteomes" id="UP000053647">
    <property type="component" value="Unassembled WGS sequence"/>
</dbReference>
<reference evidence="4" key="2">
    <citation type="submission" date="2015-01" db="EMBL/GenBank/DDBJ databases">
        <title>Evolutionary Origins and Diversification of the Mycorrhizal Mutualists.</title>
        <authorList>
            <consortium name="DOE Joint Genome Institute"/>
            <consortium name="Mycorrhizal Genomics Consortium"/>
            <person name="Kohler A."/>
            <person name="Kuo A."/>
            <person name="Nagy L.G."/>
            <person name="Floudas D."/>
            <person name="Copeland A."/>
            <person name="Barry K.W."/>
            <person name="Cichocki N."/>
            <person name="Veneault-Fourrey C."/>
            <person name="LaButti K."/>
            <person name="Lindquist E.A."/>
            <person name="Lipzen A."/>
            <person name="Lundell T."/>
            <person name="Morin E."/>
            <person name="Murat C."/>
            <person name="Riley R."/>
            <person name="Ohm R."/>
            <person name="Sun H."/>
            <person name="Tunlid A."/>
            <person name="Henrissat B."/>
            <person name="Grigoriev I.V."/>
            <person name="Hibbett D.S."/>
            <person name="Martin F."/>
        </authorList>
    </citation>
    <scope>NUCLEOTIDE SEQUENCE [LARGE SCALE GENOMIC DNA]</scope>
    <source>
        <strain evidence="4">ATCC 200175</strain>
    </source>
</reference>
<gene>
    <name evidence="3" type="ORF">PAXINDRAFT_104048</name>
</gene>
<proteinExistence type="predicted"/>